<dbReference type="PROSITE" id="PS50249">
    <property type="entry name" value="MPN"/>
    <property type="match status" value="1"/>
</dbReference>
<dbReference type="InterPro" id="IPR050242">
    <property type="entry name" value="JAMM_MPN+_peptidase_M67A"/>
</dbReference>
<evidence type="ECO:0000256" key="2">
    <source>
        <dbReference type="ARBA" id="ARBA00022723"/>
    </source>
</evidence>
<feature type="compositionally biased region" description="Pro residues" evidence="9">
    <location>
        <begin position="118"/>
        <end position="134"/>
    </location>
</feature>
<dbReference type="CDD" id="cd08067">
    <property type="entry name" value="MPN_2A_DUB"/>
    <property type="match status" value="1"/>
</dbReference>
<feature type="region of interest" description="Disordered" evidence="9">
    <location>
        <begin position="243"/>
        <end position="374"/>
    </location>
</feature>
<name>A0A8U7NX64_CORMO</name>
<feature type="compositionally biased region" description="Low complexity" evidence="9">
    <location>
        <begin position="171"/>
        <end position="182"/>
    </location>
</feature>
<keyword evidence="4" id="KW-0862">Zinc</keyword>
<feature type="region of interest" description="Disordered" evidence="9">
    <location>
        <begin position="571"/>
        <end position="628"/>
    </location>
</feature>
<feature type="compositionally biased region" description="Pro residues" evidence="9">
    <location>
        <begin position="247"/>
        <end position="261"/>
    </location>
</feature>
<dbReference type="FunFam" id="3.40.140.10:FF:000053">
    <property type="entry name" value="MPN domain-containing protein CG4751"/>
    <property type="match status" value="1"/>
</dbReference>
<feature type="compositionally biased region" description="Gly residues" evidence="9">
    <location>
        <begin position="198"/>
        <end position="208"/>
    </location>
</feature>
<dbReference type="GO" id="GO:0008237">
    <property type="term" value="F:metallopeptidase activity"/>
    <property type="evidence" value="ECO:0007669"/>
    <property type="project" value="UniProtKB-KW"/>
</dbReference>
<feature type="compositionally biased region" description="Gly residues" evidence="9">
    <location>
        <begin position="262"/>
        <end position="286"/>
    </location>
</feature>
<dbReference type="Gene3D" id="3.40.140.10">
    <property type="entry name" value="Cytidine Deaminase, domain 2"/>
    <property type="match status" value="1"/>
</dbReference>
<organism evidence="10 11">
    <name type="scientific">Corvus moneduloides</name>
    <name type="common">New Caledonian crow</name>
    <dbReference type="NCBI Taxonomy" id="1196302"/>
    <lineage>
        <taxon>Eukaryota</taxon>
        <taxon>Metazoa</taxon>
        <taxon>Chordata</taxon>
        <taxon>Craniata</taxon>
        <taxon>Vertebrata</taxon>
        <taxon>Euteleostomi</taxon>
        <taxon>Archelosauria</taxon>
        <taxon>Archosauria</taxon>
        <taxon>Dinosauria</taxon>
        <taxon>Saurischia</taxon>
        <taxon>Theropoda</taxon>
        <taxon>Coelurosauria</taxon>
        <taxon>Aves</taxon>
        <taxon>Neognathae</taxon>
        <taxon>Neoaves</taxon>
        <taxon>Telluraves</taxon>
        <taxon>Australaves</taxon>
        <taxon>Passeriformes</taxon>
        <taxon>Corvoidea</taxon>
        <taxon>Corvidae</taxon>
        <taxon>Corvus</taxon>
    </lineage>
</organism>
<feature type="compositionally biased region" description="Pro residues" evidence="9">
    <location>
        <begin position="357"/>
        <end position="366"/>
    </location>
</feature>
<comment type="similarity">
    <text evidence="6">Belongs to the peptidase M67 family.</text>
</comment>
<feature type="region of interest" description="Disordered" evidence="9">
    <location>
        <begin position="1071"/>
        <end position="1100"/>
    </location>
</feature>
<reference evidence="10" key="3">
    <citation type="submission" date="2025-09" db="UniProtKB">
        <authorList>
            <consortium name="Ensembl"/>
        </authorList>
    </citation>
    <scope>IDENTIFICATION</scope>
</reference>
<dbReference type="Proteomes" id="UP000694553">
    <property type="component" value="Unassembled WGS sequence"/>
</dbReference>
<dbReference type="PANTHER" id="PTHR10410">
    <property type="entry name" value="EUKARYOTIC TRANSLATION INITIATION FACTOR 3 -RELATED"/>
    <property type="match status" value="1"/>
</dbReference>
<evidence type="ECO:0000256" key="9">
    <source>
        <dbReference type="SAM" id="MobiDB-lite"/>
    </source>
</evidence>
<dbReference type="InterPro" id="IPR040843">
    <property type="entry name" value="RAMA"/>
</dbReference>
<proteinExistence type="inferred from homology"/>
<protein>
    <recommendedName>
        <fullName evidence="7">MPN domain-containing protein</fullName>
    </recommendedName>
</protein>
<feature type="compositionally biased region" description="Acidic residues" evidence="9">
    <location>
        <begin position="595"/>
        <end position="615"/>
    </location>
</feature>
<reference evidence="10" key="2">
    <citation type="submission" date="2025-08" db="UniProtKB">
        <authorList>
            <consortium name="Ensembl"/>
        </authorList>
    </citation>
    <scope>IDENTIFICATION</scope>
</reference>
<dbReference type="InterPro" id="IPR037518">
    <property type="entry name" value="MPN"/>
</dbReference>
<evidence type="ECO:0000313" key="11">
    <source>
        <dbReference type="Proteomes" id="UP000694553"/>
    </source>
</evidence>
<keyword evidence="3" id="KW-0378">Hydrolase</keyword>
<feature type="compositionally biased region" description="Basic and acidic residues" evidence="9">
    <location>
        <begin position="769"/>
        <end position="778"/>
    </location>
</feature>
<keyword evidence="5" id="KW-0482">Metalloprotease</keyword>
<keyword evidence="2" id="KW-0479">Metal-binding</keyword>
<sequence>MRGAPLAAGTKCWHREQGSSTGLCREHTRWPREAEGTRGVGGRQCLRAPGAVPGIGPGYPRVALSARSRGVPGVGAGACWCRSRRCRPPDPAAPACPRSPRSSAGPGAGFPGAAAPAAPSPPAAQEPPQFPARAPPGRGEGRRAAGGCPGRPGGVPGAGLGPVCPPPDAAGAALPPRAGSGPHSRCRCLPSPSTGRKAAGGGPAGRGGPCRAAGLSPGVPARCGRCGAVPPRRCRCPLAPPGGAGRPGPPHHVSPPPPPRAPGGGGSGGSGGSGAWQVPGGGGAPGSGNQEPGTGSRGSGAYRAPGTHRDRAYRARTGHTRTGHAPGTRYRTLIGSAPGTGHARTGTRPGRGHAPVTRPPPPPPRAHPGHARAPARARVRWTAVGTSRDIPGHPWGRSGAGPGRGHPSPRGPVVCHPRRPAALWAQSGLWGPAGPGDTQPRVPGPCPRVPQPCPHVLAFPSRVPQLCSHVPLSLSPFLCPPAVSPCPRARRPSLSCSCVLTPISPRQCPPLPSPSPPVPVSTSSMSLCPLRVCVPMSTSSCPHVPARPCPRVPTRTQKLWGGDPRVLWGDSRGAATRCPPAPPAALAAPSPGGDECLEEDEDELEPGLDEAEAEPEVGSGAKAAGGPRGAVLTRRGITLRVLLRDGLLEPGRGVLSIYYLGKKFVGDLGSDGTITWQETGQVFNSPSAWATHCKRLVNPAKKSGCGWASVRYKGQKLDQYKAAWLRKHQPNVPPPEESLASEGEEEELPEEEEEEATREGRVPVPEAAAPKKPEERSKKQQGKSLAEPAGTDVGSAGKRLEMKPRVPVRYCTLGTRDSARNPQTLVEVTSFAAINKFQPFNVAISSNVLLLLDFHSHLTRSEVVGYLGGRWDTNTQLLTVLRAFPCRTRLGDAEAAGAVEEEICQSLFLRGLSLVGWYHSHPFGPALPSLHDIDAQMDYQLKLQGSGNGFQPCLGLICGPFYPGNPGVESKIAPFWVMPPPEQRPNDYGIPMDVEVTYIQDGFLTNDVVQEMTLLVEFYKGAPDLVKFQELWSQDQTYLDKLKVGRAGWGGGFGGAPVPCAGINWGFPPGLPGLPHPQRPELHPLPGADLQPPQAQRVRA</sequence>
<evidence type="ECO:0000313" key="10">
    <source>
        <dbReference type="Ensembl" id="ENSCMUP00000034330.1"/>
    </source>
</evidence>
<dbReference type="InterPro" id="IPR000555">
    <property type="entry name" value="JAMM/MPN+_dom"/>
</dbReference>
<evidence type="ECO:0000256" key="4">
    <source>
        <dbReference type="ARBA" id="ARBA00022833"/>
    </source>
</evidence>
<keyword evidence="1" id="KW-0645">Protease</keyword>
<dbReference type="AlphaFoldDB" id="A0A8U7NX64"/>
<evidence type="ECO:0000256" key="8">
    <source>
        <dbReference type="ARBA" id="ARBA00093358"/>
    </source>
</evidence>
<feature type="region of interest" description="Disordered" evidence="9">
    <location>
        <begin position="386"/>
        <end position="409"/>
    </location>
</feature>
<keyword evidence="11" id="KW-1185">Reference proteome</keyword>
<dbReference type="Pfam" id="PF01398">
    <property type="entry name" value="JAB"/>
    <property type="match status" value="1"/>
</dbReference>
<feature type="region of interest" description="Disordered" evidence="9">
    <location>
        <begin position="90"/>
        <end position="154"/>
    </location>
</feature>
<evidence type="ECO:0000256" key="7">
    <source>
        <dbReference type="ARBA" id="ARBA00074368"/>
    </source>
</evidence>
<dbReference type="GO" id="GO:0046872">
    <property type="term" value="F:metal ion binding"/>
    <property type="evidence" value="ECO:0007669"/>
    <property type="project" value="UniProtKB-KW"/>
</dbReference>
<accession>A0A8U7NX64</accession>
<feature type="region of interest" description="Disordered" evidence="9">
    <location>
        <begin position="728"/>
        <end position="799"/>
    </location>
</feature>
<evidence type="ECO:0000256" key="3">
    <source>
        <dbReference type="ARBA" id="ARBA00022801"/>
    </source>
</evidence>
<dbReference type="Pfam" id="PF18755">
    <property type="entry name" value="RAMA"/>
    <property type="match status" value="1"/>
</dbReference>
<feature type="region of interest" description="Disordered" evidence="9">
    <location>
        <begin position="171"/>
        <end position="209"/>
    </location>
</feature>
<evidence type="ECO:0000256" key="6">
    <source>
        <dbReference type="ARBA" id="ARBA00061577"/>
    </source>
</evidence>
<feature type="compositionally biased region" description="Acidic residues" evidence="9">
    <location>
        <begin position="742"/>
        <end position="756"/>
    </location>
</feature>
<dbReference type="GO" id="GO:0006508">
    <property type="term" value="P:proteolysis"/>
    <property type="evidence" value="ECO:0007669"/>
    <property type="project" value="UniProtKB-KW"/>
</dbReference>
<gene>
    <name evidence="10" type="primary">MPND</name>
</gene>
<evidence type="ECO:0000256" key="1">
    <source>
        <dbReference type="ARBA" id="ARBA00022670"/>
    </source>
</evidence>
<comment type="function">
    <text evidence="8">Probable protease. Acts as a sensor of N(6)-methyladenosine methylation on DNA (m6A): recognizes and binds m6A DNA, leading to its degradation. Binds only double strand DNA (dsDNA) in a sequence-independent manner.</text>
</comment>
<feature type="compositionally biased region" description="Low complexity" evidence="9">
    <location>
        <begin position="574"/>
        <end position="594"/>
    </location>
</feature>
<evidence type="ECO:0000256" key="5">
    <source>
        <dbReference type="ARBA" id="ARBA00023049"/>
    </source>
</evidence>
<reference evidence="11" key="1">
    <citation type="submission" date="2019-10" db="EMBL/GenBank/DDBJ databases">
        <title>Corvus moneduloides (New Caledonian crow) genome, bCorMon1, primary haplotype.</title>
        <authorList>
            <person name="Rutz C."/>
            <person name="Fungtammasan C."/>
            <person name="Mountcastle J."/>
            <person name="Formenti G."/>
            <person name="Chow W."/>
            <person name="Howe K."/>
            <person name="Steele M.P."/>
            <person name="Fernandes J."/>
            <person name="Gilbert M.T.P."/>
            <person name="Fedrigo O."/>
            <person name="Jarvis E.D."/>
            <person name="Gemmell N."/>
        </authorList>
    </citation>
    <scope>NUCLEOTIDE SEQUENCE [LARGE SCALE GENOMIC DNA]</scope>
</reference>
<dbReference type="SUPFAM" id="SSF102712">
    <property type="entry name" value="JAB1/MPN domain"/>
    <property type="match status" value="1"/>
</dbReference>
<dbReference type="Ensembl" id="ENSCMUT00000033633.1">
    <property type="protein sequence ID" value="ENSCMUP00000034330.1"/>
    <property type="gene ID" value="ENSCMUG00000019130.1"/>
</dbReference>
<feature type="compositionally biased region" description="Low complexity" evidence="9">
    <location>
        <begin position="95"/>
        <end position="117"/>
    </location>
</feature>